<keyword evidence="7 8" id="KW-0472">Membrane</keyword>
<protein>
    <recommendedName>
        <fullName evidence="8">Probable membrane transporter protein</fullName>
    </recommendedName>
</protein>
<dbReference type="EMBL" id="JPVZ01000002">
    <property type="protein sequence ID" value="OAZ11176.1"/>
    <property type="molecule type" value="Genomic_DNA"/>
</dbReference>
<evidence type="ECO:0000256" key="5">
    <source>
        <dbReference type="ARBA" id="ARBA00022692"/>
    </source>
</evidence>
<dbReference type="Proteomes" id="UP000094009">
    <property type="component" value="Unassembled WGS sequence"/>
</dbReference>
<evidence type="ECO:0000256" key="2">
    <source>
        <dbReference type="ARBA" id="ARBA00009142"/>
    </source>
</evidence>
<feature type="transmembrane region" description="Helical" evidence="8">
    <location>
        <begin position="32"/>
        <end position="65"/>
    </location>
</feature>
<keyword evidence="4 8" id="KW-1003">Cell membrane</keyword>
<evidence type="ECO:0000256" key="6">
    <source>
        <dbReference type="ARBA" id="ARBA00022989"/>
    </source>
</evidence>
<feature type="transmembrane region" description="Helical" evidence="8">
    <location>
        <begin position="215"/>
        <end position="242"/>
    </location>
</feature>
<proteinExistence type="inferred from homology"/>
<name>A0A853L3N4_9PROT</name>
<feature type="transmembrane region" description="Helical" evidence="8">
    <location>
        <begin position="155"/>
        <end position="172"/>
    </location>
</feature>
<feature type="transmembrane region" description="Helical" evidence="8">
    <location>
        <begin position="100"/>
        <end position="118"/>
    </location>
</feature>
<feature type="transmembrane region" description="Helical" evidence="8">
    <location>
        <begin position="178"/>
        <end position="194"/>
    </location>
</feature>
<dbReference type="PANTHER" id="PTHR30269:SF0">
    <property type="entry name" value="MEMBRANE TRANSPORTER PROTEIN YFCA-RELATED"/>
    <property type="match status" value="1"/>
</dbReference>
<feature type="transmembrane region" description="Helical" evidence="8">
    <location>
        <begin position="124"/>
        <end position="143"/>
    </location>
</feature>
<comment type="subcellular location">
    <subcellularLocation>
        <location evidence="1 8">Cell membrane</location>
        <topology evidence="1 8">Multi-pass membrane protein</topology>
    </subcellularLocation>
</comment>
<dbReference type="AlphaFoldDB" id="A0A853L3N4"/>
<dbReference type="InterPro" id="IPR052017">
    <property type="entry name" value="TSUP"/>
</dbReference>
<organism evidence="9 10">
    <name type="scientific">Thalassospira tepidiphila MCCC 1A03514</name>
    <dbReference type="NCBI Taxonomy" id="1177930"/>
    <lineage>
        <taxon>Bacteria</taxon>
        <taxon>Pseudomonadati</taxon>
        <taxon>Pseudomonadota</taxon>
        <taxon>Alphaproteobacteria</taxon>
        <taxon>Rhodospirillales</taxon>
        <taxon>Thalassospiraceae</taxon>
        <taxon>Thalassospira</taxon>
    </lineage>
</organism>
<evidence type="ECO:0000256" key="7">
    <source>
        <dbReference type="ARBA" id="ARBA00023136"/>
    </source>
</evidence>
<evidence type="ECO:0000256" key="1">
    <source>
        <dbReference type="ARBA" id="ARBA00004651"/>
    </source>
</evidence>
<keyword evidence="6 8" id="KW-1133">Transmembrane helix</keyword>
<keyword evidence="3" id="KW-0813">Transport</keyword>
<gene>
    <name evidence="9" type="ORF">TH4_06500</name>
</gene>
<dbReference type="InterPro" id="IPR002781">
    <property type="entry name" value="TM_pro_TauE-like"/>
</dbReference>
<evidence type="ECO:0000313" key="9">
    <source>
        <dbReference type="EMBL" id="OAZ11176.1"/>
    </source>
</evidence>
<dbReference type="Pfam" id="PF01925">
    <property type="entry name" value="TauE"/>
    <property type="match status" value="1"/>
</dbReference>
<dbReference type="GO" id="GO:0005886">
    <property type="term" value="C:plasma membrane"/>
    <property type="evidence" value="ECO:0007669"/>
    <property type="project" value="UniProtKB-SubCell"/>
</dbReference>
<comment type="caution">
    <text evidence="9">The sequence shown here is derived from an EMBL/GenBank/DDBJ whole genome shotgun (WGS) entry which is preliminary data.</text>
</comment>
<evidence type="ECO:0000256" key="3">
    <source>
        <dbReference type="ARBA" id="ARBA00022448"/>
    </source>
</evidence>
<accession>A0A853L3N4</accession>
<evidence type="ECO:0000256" key="4">
    <source>
        <dbReference type="ARBA" id="ARBA00022475"/>
    </source>
</evidence>
<dbReference type="PANTHER" id="PTHR30269">
    <property type="entry name" value="TRANSMEMBRANE PROTEIN YFCA"/>
    <property type="match status" value="1"/>
</dbReference>
<evidence type="ECO:0000313" key="10">
    <source>
        <dbReference type="Proteomes" id="UP000094009"/>
    </source>
</evidence>
<comment type="similarity">
    <text evidence="2 8">Belongs to the 4-toluene sulfonate uptake permease (TSUP) (TC 2.A.102) family.</text>
</comment>
<feature type="transmembrane region" description="Helical" evidence="8">
    <location>
        <begin position="254"/>
        <end position="272"/>
    </location>
</feature>
<sequence>MMCAVLTDRIGPSCASAPQFESDQMEFGFDLLMILFAVATLAGFVDAIAGGGGLITIPALLWAGVTPAQALATNKLQGSFGSFSASLNFIRKGHVDPRDMVLAIVLTFAGSALGTVLVQMLDPGILMTILPGLLILIALYFLFSPRVGDIDAHQMIGKATFAFTAGFGIGFYDGFFGPGTGSFFSIAFVALLGFNMTKATAHTKVLNFTSNFASLVMFIAGGEVVWIVGGVMAVGALIGAQIGSHMVMKVGARLVRPLLVVTSIAISIKLIIDQYGTTISQSWDQIRHWVS</sequence>
<keyword evidence="5 8" id="KW-0812">Transmembrane</keyword>
<reference evidence="9 10" key="1">
    <citation type="submission" date="2014-07" db="EMBL/GenBank/DDBJ databases">
        <title>Draft genome sequence of Thalassospira tepidiphila 1-1B.</title>
        <authorList>
            <person name="Lai Q."/>
            <person name="Shao Z."/>
        </authorList>
    </citation>
    <scope>NUCLEOTIDE SEQUENCE [LARGE SCALE GENOMIC DNA]</scope>
    <source>
        <strain evidence="9 10">MCCC 1A03514</strain>
    </source>
</reference>
<evidence type="ECO:0000256" key="8">
    <source>
        <dbReference type="RuleBase" id="RU363041"/>
    </source>
</evidence>